<dbReference type="GeneID" id="39865804"/>
<feature type="transmembrane region" description="Helical" evidence="1">
    <location>
        <begin position="155"/>
        <end position="175"/>
    </location>
</feature>
<evidence type="ECO:0000313" key="2">
    <source>
        <dbReference type="EMBL" id="SBT86133.1"/>
    </source>
</evidence>
<keyword evidence="1" id="KW-0472">Membrane</keyword>
<evidence type="ECO:0000313" key="3">
    <source>
        <dbReference type="Proteomes" id="UP000219813"/>
    </source>
</evidence>
<keyword evidence="1" id="KW-1133">Transmembrane helix</keyword>
<dbReference type="Proteomes" id="UP000219813">
    <property type="component" value="Unassembled WGS sequence"/>
</dbReference>
<dbReference type="InterPro" id="IPR022139">
    <property type="entry name" value="Fam-L/Fam-M-like_plasmodium"/>
</dbReference>
<dbReference type="RefSeq" id="XP_028859327.1">
    <property type="nucleotide sequence ID" value="XM_029008475.1"/>
</dbReference>
<protein>
    <submittedName>
        <fullName evidence="2">Fam-m protein</fullName>
    </submittedName>
</protein>
<accession>A0A1D3JI52</accession>
<dbReference type="AlphaFoldDB" id="A0A1D3JI52"/>
<dbReference type="VEuPathDB" id="PlasmoDB:PmUG01_00034300"/>
<dbReference type="KEGG" id="pmal:PMUG01_00034300"/>
<evidence type="ECO:0000256" key="1">
    <source>
        <dbReference type="SAM" id="Phobius"/>
    </source>
</evidence>
<dbReference type="Pfam" id="PF12420">
    <property type="entry name" value="DUF3671"/>
    <property type="match status" value="1"/>
</dbReference>
<proteinExistence type="predicted"/>
<name>A0A1D3JI52_PLAMA</name>
<sequence length="250" mass="29378">MMEQKIKLLLFINIYIFILLTWICRSKNDVSTFSKSKYENCSLGRKLKTRNYRSLAKYKQNNDLNNVCLKEDVSNNVQCEKKDISNKEKNRKSNRNLLNKAQYYTDVIDYNNGMFDGKHFHFEKKLIKKQCYDDYLDKNKKISNIALKKIKFKSYGFGIAIFILFFLLGIGLPILRGLDLGKNPILRTFSYLWEHIEGKLDESLKSLGVEKFFLIIFLVSIVVLGAIIILTIPKILRNNEKYKKIKLMTE</sequence>
<keyword evidence="1" id="KW-0812">Transmembrane</keyword>
<organism evidence="2 3">
    <name type="scientific">Plasmodium malariae</name>
    <dbReference type="NCBI Taxonomy" id="5858"/>
    <lineage>
        <taxon>Eukaryota</taxon>
        <taxon>Sar</taxon>
        <taxon>Alveolata</taxon>
        <taxon>Apicomplexa</taxon>
        <taxon>Aconoidasida</taxon>
        <taxon>Haemosporida</taxon>
        <taxon>Plasmodiidae</taxon>
        <taxon>Plasmodium</taxon>
        <taxon>Plasmodium (Plasmodium)</taxon>
    </lineage>
</organism>
<dbReference type="EMBL" id="FLRL01000007">
    <property type="protein sequence ID" value="SBT86133.1"/>
    <property type="molecule type" value="Genomic_DNA"/>
</dbReference>
<feature type="transmembrane region" description="Helical" evidence="1">
    <location>
        <begin position="212"/>
        <end position="236"/>
    </location>
</feature>
<keyword evidence="3" id="KW-1185">Reference proteome</keyword>
<reference evidence="2 3" key="1">
    <citation type="submission" date="2016-06" db="EMBL/GenBank/DDBJ databases">
        <authorList>
            <consortium name="Pathogen Informatics"/>
        </authorList>
    </citation>
    <scope>NUCLEOTIDE SEQUENCE [LARGE SCALE GENOMIC DNA]</scope>
</reference>
<gene>
    <name evidence="2" type="primary">PmUG01_00034300</name>
    <name evidence="2" type="ORF">PMUG01_00034300</name>
</gene>
<feature type="transmembrane region" description="Helical" evidence="1">
    <location>
        <begin position="6"/>
        <end position="24"/>
    </location>
</feature>